<evidence type="ECO:0000256" key="1">
    <source>
        <dbReference type="SAM" id="SignalP"/>
    </source>
</evidence>
<gene>
    <name evidence="3" type="ORF">AB5I84_04070</name>
</gene>
<dbReference type="Proteomes" id="UP001562065">
    <property type="component" value="Unassembled WGS sequence"/>
</dbReference>
<evidence type="ECO:0000313" key="4">
    <source>
        <dbReference type="Proteomes" id="UP001562065"/>
    </source>
</evidence>
<organism evidence="3 4">
    <name type="scientific">Isoalcanivorax beigongshangi</name>
    <dbReference type="NCBI Taxonomy" id="3238810"/>
    <lineage>
        <taxon>Bacteria</taxon>
        <taxon>Pseudomonadati</taxon>
        <taxon>Pseudomonadota</taxon>
        <taxon>Gammaproteobacteria</taxon>
        <taxon>Oceanospirillales</taxon>
        <taxon>Alcanivoracaceae</taxon>
        <taxon>Isoalcanivorax</taxon>
    </lineage>
</organism>
<reference evidence="3 4" key="1">
    <citation type="submission" date="2024-07" db="EMBL/GenBank/DDBJ databases">
        <authorList>
            <person name="Ren Q."/>
        </authorList>
    </citation>
    <scope>NUCLEOTIDE SEQUENCE [LARGE SCALE GENOMIC DNA]</scope>
    <source>
        <strain evidence="3 4">REN37</strain>
    </source>
</reference>
<dbReference type="PANTHER" id="PTHR19308:SF14">
    <property type="entry name" value="START DOMAIN-CONTAINING PROTEIN"/>
    <property type="match status" value="1"/>
</dbReference>
<sequence length="230" mass="25966">MMRCAALSLFLTLLLPLPVAAQAADGDWQLASLRDGIEVHVRQRPDSALKAFRGVTRFQLDDPYTLVAALNDYPHYPRWLHYVDAAEEFQRSSPLERQLRLVVRLPWPLQHREAILRATVTQEQPPPLARVTVALESDNSLYPAQSGFVRFPMMRGVLTLQLLGAQQVEMTYQLELDPGGRVPSWLANLALANAPYYTLLRLQRTLSRPEYADAGADIPYLQLRSAPEPP</sequence>
<protein>
    <submittedName>
        <fullName evidence="3">START domain-containing protein</fullName>
    </submittedName>
</protein>
<accession>A0ABV4AHX0</accession>
<dbReference type="RefSeq" id="WP_369454579.1">
    <property type="nucleotide sequence ID" value="NZ_JBGCUO010000001.1"/>
</dbReference>
<dbReference type="PROSITE" id="PS50848">
    <property type="entry name" value="START"/>
    <property type="match status" value="1"/>
</dbReference>
<proteinExistence type="predicted"/>
<dbReference type="PANTHER" id="PTHR19308">
    <property type="entry name" value="PHOSPHATIDYLCHOLINE TRANSFER PROTEIN"/>
    <property type="match status" value="1"/>
</dbReference>
<feature type="domain" description="START" evidence="2">
    <location>
        <begin position="1"/>
        <end position="211"/>
    </location>
</feature>
<evidence type="ECO:0000313" key="3">
    <source>
        <dbReference type="EMBL" id="MEY1661321.1"/>
    </source>
</evidence>
<dbReference type="InterPro" id="IPR023393">
    <property type="entry name" value="START-like_dom_sf"/>
</dbReference>
<dbReference type="InterPro" id="IPR051213">
    <property type="entry name" value="START_lipid_transfer"/>
</dbReference>
<name>A0ABV4AHX0_9GAMM</name>
<feature type="chain" id="PRO_5046711500" evidence="1">
    <location>
        <begin position="24"/>
        <end position="230"/>
    </location>
</feature>
<evidence type="ECO:0000259" key="2">
    <source>
        <dbReference type="PROSITE" id="PS50848"/>
    </source>
</evidence>
<keyword evidence="4" id="KW-1185">Reference proteome</keyword>
<dbReference type="PIRSF" id="PIRSF039033">
    <property type="entry name" value="START_dom"/>
    <property type="match status" value="1"/>
</dbReference>
<dbReference type="InterPro" id="IPR028347">
    <property type="entry name" value="START_dom_prot"/>
</dbReference>
<feature type="signal peptide" evidence="1">
    <location>
        <begin position="1"/>
        <end position="23"/>
    </location>
</feature>
<dbReference type="EMBL" id="JBGCUO010000001">
    <property type="protein sequence ID" value="MEY1661321.1"/>
    <property type="molecule type" value="Genomic_DNA"/>
</dbReference>
<dbReference type="InterPro" id="IPR002913">
    <property type="entry name" value="START_lipid-bd_dom"/>
</dbReference>
<comment type="caution">
    <text evidence="3">The sequence shown here is derived from an EMBL/GenBank/DDBJ whole genome shotgun (WGS) entry which is preliminary data.</text>
</comment>
<dbReference type="CDD" id="cd08876">
    <property type="entry name" value="START_1"/>
    <property type="match status" value="1"/>
</dbReference>
<keyword evidence="1" id="KW-0732">Signal</keyword>
<dbReference type="SUPFAM" id="SSF55961">
    <property type="entry name" value="Bet v1-like"/>
    <property type="match status" value="1"/>
</dbReference>
<dbReference type="Gene3D" id="3.30.530.20">
    <property type="match status" value="1"/>
</dbReference>